<dbReference type="EMBL" id="CP025682">
    <property type="protein sequence ID" value="AUN93853.1"/>
    <property type="molecule type" value="Genomic_DNA"/>
</dbReference>
<dbReference type="OrthoDB" id="9813903at2"/>
<dbReference type="SMART" id="SM00304">
    <property type="entry name" value="HAMP"/>
    <property type="match status" value="1"/>
</dbReference>
<dbReference type="PROSITE" id="PS50885">
    <property type="entry name" value="HAMP"/>
    <property type="match status" value="1"/>
</dbReference>
<comment type="catalytic activity">
    <reaction evidence="2">
        <text>2 GTP = 3',3'-c-di-GMP + 2 diphosphate</text>
        <dbReference type="Rhea" id="RHEA:24898"/>
        <dbReference type="ChEBI" id="CHEBI:33019"/>
        <dbReference type="ChEBI" id="CHEBI:37565"/>
        <dbReference type="ChEBI" id="CHEBI:58805"/>
        <dbReference type="EC" id="2.7.7.65"/>
    </reaction>
</comment>
<dbReference type="KEGG" id="atw:C0099_02195"/>
<keyword evidence="7" id="KW-1185">Reference proteome</keyword>
<dbReference type="PROSITE" id="PS50887">
    <property type="entry name" value="GGDEF"/>
    <property type="match status" value="1"/>
</dbReference>
<keyword evidence="3" id="KW-0472">Membrane</keyword>
<name>A0A2I6S3L2_9RHOO</name>
<protein>
    <recommendedName>
        <fullName evidence="1">diguanylate cyclase</fullName>
        <ecNumber evidence="1">2.7.7.65</ecNumber>
    </recommendedName>
</protein>
<dbReference type="NCBIfam" id="TIGR00254">
    <property type="entry name" value="GGDEF"/>
    <property type="match status" value="1"/>
</dbReference>
<dbReference type="CDD" id="cd01949">
    <property type="entry name" value="GGDEF"/>
    <property type="match status" value="1"/>
</dbReference>
<feature type="transmembrane region" description="Helical" evidence="3">
    <location>
        <begin position="172"/>
        <end position="192"/>
    </location>
</feature>
<proteinExistence type="predicted"/>
<dbReference type="Pfam" id="PF00672">
    <property type="entry name" value="HAMP"/>
    <property type="match status" value="1"/>
</dbReference>
<dbReference type="AlphaFoldDB" id="A0A2I6S3L2"/>
<dbReference type="GO" id="GO:0005886">
    <property type="term" value="C:plasma membrane"/>
    <property type="evidence" value="ECO:0007669"/>
    <property type="project" value="TreeGrafter"/>
</dbReference>
<organism evidence="6 7">
    <name type="scientific">Pseudazoarcus pumilus</name>
    <dbReference type="NCBI Taxonomy" id="2067960"/>
    <lineage>
        <taxon>Bacteria</taxon>
        <taxon>Pseudomonadati</taxon>
        <taxon>Pseudomonadota</taxon>
        <taxon>Betaproteobacteria</taxon>
        <taxon>Rhodocyclales</taxon>
        <taxon>Zoogloeaceae</taxon>
        <taxon>Pseudazoarcus</taxon>
    </lineage>
</organism>
<evidence type="ECO:0000256" key="2">
    <source>
        <dbReference type="ARBA" id="ARBA00034247"/>
    </source>
</evidence>
<dbReference type="InterPro" id="IPR043128">
    <property type="entry name" value="Rev_trsase/Diguanyl_cyclase"/>
</dbReference>
<dbReference type="EC" id="2.7.7.65" evidence="1"/>
<dbReference type="SMART" id="SM00267">
    <property type="entry name" value="GGDEF"/>
    <property type="match status" value="1"/>
</dbReference>
<dbReference type="Pfam" id="PF09984">
    <property type="entry name" value="sCache_4"/>
    <property type="match status" value="1"/>
</dbReference>
<feature type="domain" description="GGDEF" evidence="5">
    <location>
        <begin position="296"/>
        <end position="429"/>
    </location>
</feature>
<gene>
    <name evidence="6" type="ORF">C0099_02195</name>
</gene>
<dbReference type="PANTHER" id="PTHR45138">
    <property type="entry name" value="REGULATORY COMPONENTS OF SENSORY TRANSDUCTION SYSTEM"/>
    <property type="match status" value="1"/>
</dbReference>
<dbReference type="SUPFAM" id="SSF55073">
    <property type="entry name" value="Nucleotide cyclase"/>
    <property type="match status" value="1"/>
</dbReference>
<evidence type="ECO:0000256" key="1">
    <source>
        <dbReference type="ARBA" id="ARBA00012528"/>
    </source>
</evidence>
<keyword evidence="3" id="KW-0812">Transmembrane</keyword>
<dbReference type="SUPFAM" id="SSF158472">
    <property type="entry name" value="HAMP domain-like"/>
    <property type="match status" value="1"/>
</dbReference>
<dbReference type="InterPro" id="IPR050469">
    <property type="entry name" value="Diguanylate_Cyclase"/>
</dbReference>
<dbReference type="RefSeq" id="WP_102245927.1">
    <property type="nucleotide sequence ID" value="NZ_CP025682.1"/>
</dbReference>
<evidence type="ECO:0000259" key="4">
    <source>
        <dbReference type="PROSITE" id="PS50885"/>
    </source>
</evidence>
<dbReference type="PANTHER" id="PTHR45138:SF9">
    <property type="entry name" value="DIGUANYLATE CYCLASE DGCM-RELATED"/>
    <property type="match status" value="1"/>
</dbReference>
<dbReference type="FunFam" id="3.30.70.270:FF:000001">
    <property type="entry name" value="Diguanylate cyclase domain protein"/>
    <property type="match status" value="1"/>
</dbReference>
<reference evidence="6 7" key="1">
    <citation type="submission" date="2018-01" db="EMBL/GenBank/DDBJ databases">
        <authorList>
            <person name="Fu G.-Y."/>
        </authorList>
    </citation>
    <scope>NUCLEOTIDE SEQUENCE [LARGE SCALE GENOMIC DNA]</scope>
    <source>
        <strain evidence="6 7">SY39</strain>
    </source>
</reference>
<keyword evidence="3" id="KW-1133">Transmembrane helix</keyword>
<evidence type="ECO:0000259" key="5">
    <source>
        <dbReference type="PROSITE" id="PS50887"/>
    </source>
</evidence>
<evidence type="ECO:0000256" key="3">
    <source>
        <dbReference type="SAM" id="Phobius"/>
    </source>
</evidence>
<dbReference type="GO" id="GO:1902201">
    <property type="term" value="P:negative regulation of bacterial-type flagellum-dependent cell motility"/>
    <property type="evidence" value="ECO:0007669"/>
    <property type="project" value="TreeGrafter"/>
</dbReference>
<feature type="domain" description="HAMP" evidence="4">
    <location>
        <begin position="196"/>
        <end position="249"/>
    </location>
</feature>
<dbReference type="Proteomes" id="UP000242205">
    <property type="component" value="Chromosome"/>
</dbReference>
<dbReference type="InterPro" id="IPR029787">
    <property type="entry name" value="Nucleotide_cyclase"/>
</dbReference>
<dbReference type="InterPro" id="IPR003660">
    <property type="entry name" value="HAMP_dom"/>
</dbReference>
<dbReference type="Pfam" id="PF00990">
    <property type="entry name" value="GGDEF"/>
    <property type="match status" value="1"/>
</dbReference>
<accession>A0A2I6S3L2</accession>
<dbReference type="GO" id="GO:0043709">
    <property type="term" value="P:cell adhesion involved in single-species biofilm formation"/>
    <property type="evidence" value="ECO:0007669"/>
    <property type="project" value="TreeGrafter"/>
</dbReference>
<dbReference type="GO" id="GO:0052621">
    <property type="term" value="F:diguanylate cyclase activity"/>
    <property type="evidence" value="ECO:0007669"/>
    <property type="project" value="UniProtKB-EC"/>
</dbReference>
<evidence type="ECO:0000313" key="7">
    <source>
        <dbReference type="Proteomes" id="UP000242205"/>
    </source>
</evidence>
<dbReference type="InterPro" id="IPR000160">
    <property type="entry name" value="GGDEF_dom"/>
</dbReference>
<dbReference type="Gene3D" id="6.10.340.10">
    <property type="match status" value="1"/>
</dbReference>
<dbReference type="Gene3D" id="3.30.70.270">
    <property type="match status" value="1"/>
</dbReference>
<dbReference type="GO" id="GO:0007165">
    <property type="term" value="P:signal transduction"/>
    <property type="evidence" value="ECO:0007669"/>
    <property type="project" value="InterPro"/>
</dbReference>
<evidence type="ECO:0000313" key="6">
    <source>
        <dbReference type="EMBL" id="AUN93853.1"/>
    </source>
</evidence>
<sequence length="436" mass="45855">MHRLTLSQRLVLIVLLPVALLAGALSGFLLQRSAATADAALRDRAQAIVSFLAPAAEYGVFAGNRRALSALLGAVLEQRDVAAASIIDAEGGVLASSGRRSLPAETVLDYASNGAARIVATADGRLAAIAPVAISPLGIDDHAAPMADDPGVIGWVHVELDTASLAAHKREMIVSTLAIAALVLLLTLALAWGMSRAVSRPVAELVRAVRRISEGRLNSKVGEHSGIGELRALQRGFNHMAQAIAEAQNTMQIRIDEATAQLAHQATHDPLTGLPNRRAFEQALEAAVGASRRASDASVLCFIDLDNFKIVNDTAGHAAGDALLVRLAALIRERVRAGDLVARIGGDEFALILHGCGVAEAHQIAENLRRAVSEFEFMWEGARFTVGLSIGLVPLDGRLESPGDALVAADLACYGAKRGGRNRVVEHTTLPGDSRF</sequence>
<dbReference type="CDD" id="cd06225">
    <property type="entry name" value="HAMP"/>
    <property type="match status" value="1"/>
</dbReference>
<dbReference type="InterPro" id="IPR019247">
    <property type="entry name" value="Histidine_kinase_BarA_N"/>
</dbReference>